<proteinExistence type="predicted"/>
<evidence type="ECO:0000313" key="2">
    <source>
        <dbReference type="Proteomes" id="UP000784294"/>
    </source>
</evidence>
<evidence type="ECO:0000313" key="1">
    <source>
        <dbReference type="EMBL" id="VEL40480.1"/>
    </source>
</evidence>
<protein>
    <submittedName>
        <fullName evidence="1">Uncharacterized protein</fullName>
    </submittedName>
</protein>
<gene>
    <name evidence="1" type="ORF">PXEA_LOCUS33920</name>
</gene>
<comment type="caution">
    <text evidence="1">The sequence shown here is derived from an EMBL/GenBank/DDBJ whole genome shotgun (WGS) entry which is preliminary data.</text>
</comment>
<dbReference type="AlphaFoldDB" id="A0A3S5BCI1"/>
<accession>A0A3S5BCI1</accession>
<organism evidence="1 2">
    <name type="scientific">Protopolystoma xenopodis</name>
    <dbReference type="NCBI Taxonomy" id="117903"/>
    <lineage>
        <taxon>Eukaryota</taxon>
        <taxon>Metazoa</taxon>
        <taxon>Spiralia</taxon>
        <taxon>Lophotrochozoa</taxon>
        <taxon>Platyhelminthes</taxon>
        <taxon>Monogenea</taxon>
        <taxon>Polyopisthocotylea</taxon>
        <taxon>Polystomatidea</taxon>
        <taxon>Polystomatidae</taxon>
        <taxon>Protopolystoma</taxon>
    </lineage>
</organism>
<dbReference type="EMBL" id="CAAALY010265076">
    <property type="protein sequence ID" value="VEL40480.1"/>
    <property type="molecule type" value="Genomic_DNA"/>
</dbReference>
<name>A0A3S5BCI1_9PLAT</name>
<sequence>MRLQPLSISSPSWQRSLNPMHCPSMDSRRKVYLALW</sequence>
<keyword evidence="2" id="KW-1185">Reference proteome</keyword>
<dbReference type="Proteomes" id="UP000784294">
    <property type="component" value="Unassembled WGS sequence"/>
</dbReference>
<reference evidence="1" key="1">
    <citation type="submission" date="2018-11" db="EMBL/GenBank/DDBJ databases">
        <authorList>
            <consortium name="Pathogen Informatics"/>
        </authorList>
    </citation>
    <scope>NUCLEOTIDE SEQUENCE</scope>
</reference>